<dbReference type="Proteomes" id="UP000287605">
    <property type="component" value="Unassembled WGS sequence"/>
</dbReference>
<dbReference type="RefSeq" id="WP_126809961.1">
    <property type="nucleotide sequence ID" value="NZ_NGKA01000024.1"/>
</dbReference>
<dbReference type="InterPro" id="IPR027855">
    <property type="entry name" value="DUF4479"/>
</dbReference>
<dbReference type="OrthoDB" id="9805455at2"/>
<dbReference type="PROSITE" id="PS50886">
    <property type="entry name" value="TRBD"/>
    <property type="match status" value="1"/>
</dbReference>
<dbReference type="GO" id="GO:0000049">
    <property type="term" value="F:tRNA binding"/>
    <property type="evidence" value="ECO:0007669"/>
    <property type="project" value="UniProtKB-UniRule"/>
</dbReference>
<evidence type="ECO:0000259" key="4">
    <source>
        <dbReference type="PROSITE" id="PS50886"/>
    </source>
</evidence>
<reference evidence="5 6" key="1">
    <citation type="submission" date="2017-05" db="EMBL/GenBank/DDBJ databases">
        <title>Vagococcus spp. assemblies.</title>
        <authorList>
            <person name="Gulvik C.A."/>
        </authorList>
    </citation>
    <scope>NUCLEOTIDE SEQUENCE [LARGE SCALE GENOMIC DNA]</scope>
    <source>
        <strain evidence="5 6">CCUG 51432</strain>
    </source>
</reference>
<dbReference type="AlphaFoldDB" id="A0A430AMK0"/>
<proteinExistence type="predicted"/>
<dbReference type="SUPFAM" id="SSF50249">
    <property type="entry name" value="Nucleic acid-binding proteins"/>
    <property type="match status" value="1"/>
</dbReference>
<dbReference type="InterPro" id="IPR012340">
    <property type="entry name" value="NA-bd_OB-fold"/>
</dbReference>
<organism evidence="5 6">
    <name type="scientific">Vagococcus elongatus</name>
    <dbReference type="NCBI Taxonomy" id="180344"/>
    <lineage>
        <taxon>Bacteria</taxon>
        <taxon>Bacillati</taxon>
        <taxon>Bacillota</taxon>
        <taxon>Bacilli</taxon>
        <taxon>Lactobacillales</taxon>
        <taxon>Enterococcaceae</taxon>
        <taxon>Vagococcus</taxon>
    </lineage>
</organism>
<evidence type="ECO:0000313" key="6">
    <source>
        <dbReference type="Proteomes" id="UP000287605"/>
    </source>
</evidence>
<keyword evidence="2 3" id="KW-0694">RNA-binding</keyword>
<dbReference type="CDD" id="cd02796">
    <property type="entry name" value="tRNA_bind_bactPheRS"/>
    <property type="match status" value="1"/>
</dbReference>
<name>A0A430AMK0_9ENTE</name>
<comment type="caution">
    <text evidence="5">The sequence shown here is derived from an EMBL/GenBank/DDBJ whole genome shotgun (WGS) entry which is preliminary data.</text>
</comment>
<dbReference type="NCBIfam" id="NF045760">
    <property type="entry name" value="YtpR"/>
    <property type="match status" value="1"/>
</dbReference>
<sequence length="212" mass="23205">MIFSYNKEAVGDILMVVTANAQDKAVDSESKGAITRIFIQEDGTTVGWNFFDISRTLGNLDGRGQIFLTKEQLELLNRLLTEVSFKETIEDDGRPKIVVGFVKECHKHEDSDHLSVTQTEVDGGEVLQIVCGAPNIQAGQKVVVAKPEAMMPDGSMIWPGNLRGVDSFGMICSAKELQLPDAPREKGILVLPEETEVGISFPQIKKSLSILS</sequence>
<dbReference type="Pfam" id="PF14794">
    <property type="entry name" value="DUF4479"/>
    <property type="match status" value="1"/>
</dbReference>
<dbReference type="InterPro" id="IPR033714">
    <property type="entry name" value="tRNA_bind_bactPheRS"/>
</dbReference>
<evidence type="ECO:0000256" key="3">
    <source>
        <dbReference type="PROSITE-ProRule" id="PRU00209"/>
    </source>
</evidence>
<dbReference type="Gene3D" id="2.40.50.140">
    <property type="entry name" value="Nucleic acid-binding proteins"/>
    <property type="match status" value="1"/>
</dbReference>
<dbReference type="Pfam" id="PF01588">
    <property type="entry name" value="tRNA_bind"/>
    <property type="match status" value="1"/>
</dbReference>
<protein>
    <submittedName>
        <fullName evidence="5">tRNA-binding protein</fullName>
    </submittedName>
</protein>
<keyword evidence="1 3" id="KW-0820">tRNA-binding</keyword>
<dbReference type="FunFam" id="2.40.50.140:FF:000045">
    <property type="entry name" value="Phenylalanine--tRNA ligase beta subunit"/>
    <property type="match status" value="1"/>
</dbReference>
<evidence type="ECO:0000256" key="2">
    <source>
        <dbReference type="ARBA" id="ARBA00022884"/>
    </source>
</evidence>
<feature type="domain" description="TRNA-binding" evidence="4">
    <location>
        <begin position="91"/>
        <end position="202"/>
    </location>
</feature>
<accession>A0A430AMK0</accession>
<keyword evidence="6" id="KW-1185">Reference proteome</keyword>
<gene>
    <name evidence="5" type="ORF">CBF29_11995</name>
</gene>
<dbReference type="InterPro" id="IPR037154">
    <property type="entry name" value="YtpR-like_sf"/>
</dbReference>
<dbReference type="EMBL" id="NGKA01000024">
    <property type="protein sequence ID" value="RSU09183.1"/>
    <property type="molecule type" value="Genomic_DNA"/>
</dbReference>
<dbReference type="Gene3D" id="3.30.1940.10">
    <property type="entry name" value="YtpR-like"/>
    <property type="match status" value="1"/>
</dbReference>
<dbReference type="InterPro" id="IPR002547">
    <property type="entry name" value="tRNA-bd_dom"/>
</dbReference>
<evidence type="ECO:0000256" key="1">
    <source>
        <dbReference type="ARBA" id="ARBA00022555"/>
    </source>
</evidence>
<evidence type="ECO:0000313" key="5">
    <source>
        <dbReference type="EMBL" id="RSU09183.1"/>
    </source>
</evidence>